<proteinExistence type="predicted"/>
<dbReference type="Gene3D" id="2.60.40.1080">
    <property type="match status" value="1"/>
</dbReference>
<feature type="region of interest" description="Disordered" evidence="2">
    <location>
        <begin position="566"/>
        <end position="598"/>
    </location>
</feature>
<evidence type="ECO:0000256" key="1">
    <source>
        <dbReference type="ARBA" id="ARBA00022737"/>
    </source>
</evidence>
<dbReference type="SUPFAM" id="SSF49373">
    <property type="entry name" value="Invasin/intimin cell-adhesion fragments"/>
    <property type="match status" value="1"/>
</dbReference>
<name>A0A9D2MN29_9FIRM</name>
<feature type="domain" description="SLH" evidence="4">
    <location>
        <begin position="42"/>
        <end position="105"/>
    </location>
</feature>
<evidence type="ECO:0000313" key="6">
    <source>
        <dbReference type="Proteomes" id="UP000823921"/>
    </source>
</evidence>
<dbReference type="InterPro" id="IPR003343">
    <property type="entry name" value="Big_2"/>
</dbReference>
<keyword evidence="1" id="KW-0677">Repeat</keyword>
<dbReference type="InterPro" id="IPR008964">
    <property type="entry name" value="Invasin/intimin_cell_adhesion"/>
</dbReference>
<feature type="domain" description="SLH" evidence="4">
    <location>
        <begin position="162"/>
        <end position="226"/>
    </location>
</feature>
<evidence type="ECO:0000313" key="5">
    <source>
        <dbReference type="EMBL" id="HJB80698.1"/>
    </source>
</evidence>
<dbReference type="SMART" id="SM00635">
    <property type="entry name" value="BID_2"/>
    <property type="match status" value="1"/>
</dbReference>
<accession>A0A9D2MN29</accession>
<dbReference type="Proteomes" id="UP000823921">
    <property type="component" value="Unassembled WGS sequence"/>
</dbReference>
<sequence length="712" mass="75825">MKRIGKKICAGALTLVLSVSLLPGAALAADSMDYFKKVNDYPAGKFTDVAASSWYAESVQKAYELDLVKGSSGNTFSPTQNLTISSTLALACRLHSIYHTGKADFVQGDPWYQVYVDYAVENGIITKGQFTDYNANATRRQFAGILVKALPADELKAINTIEDGDIPDLAAGSANYEDIYTLYRAGILTGSDKYGTFLPETPIDRASVATIVSRMALPDQRRQVTLEEKPVTVTAITLDKTTLALQQGESGKLTASVTPANATESLTWTSSNKNVATVASDGTVAAGNPGTAVITAASSGGVKATCTVTVSKRALSAQPLYEDSNVSIKFSKVQKSKYDSSEAELYLDVTNKTGRTIAVQADAVSLNGYTFNDLVMSDDVSANSTGTVTVTIQNYDSSLVNLNSVQTVGGQLRIIPGGVGSGSDTIYAQFDATDLYTGKTDNTVPTVSGKEKLYSDSSVEVYYGKTQKYPYADDGSEIEVYLLVRNKTDFTIMVQNDTVVIDGRSYSSTVMSDPVLAHSTGYVKVSVREYSGPTPSTVTTVGGDFRIIDDLGDRGSYTITLGGGASGGWDNGGSDWDDGDEDDQQSSSGGNTGDMDLDATYSKYPNVPDFGAMFGVPTMQEDPDGDATMYVYNLSNIPGGSGNRNSVMDLYITMLEGHGFRFSNSQGGISYGYTYDVYNLGSFPNIQTMVSVGYIYSGSTPVAVAIRVVPMN</sequence>
<feature type="chain" id="PRO_5038516352" evidence="3">
    <location>
        <begin position="29"/>
        <end position="712"/>
    </location>
</feature>
<evidence type="ECO:0000259" key="4">
    <source>
        <dbReference type="PROSITE" id="PS51272"/>
    </source>
</evidence>
<gene>
    <name evidence="5" type="ORF">H9712_06915</name>
</gene>
<reference evidence="5" key="2">
    <citation type="submission" date="2021-04" db="EMBL/GenBank/DDBJ databases">
        <authorList>
            <person name="Gilroy R."/>
        </authorList>
    </citation>
    <scope>NUCLEOTIDE SEQUENCE</scope>
    <source>
        <strain evidence="5">CHK192-8294</strain>
    </source>
</reference>
<dbReference type="AlphaFoldDB" id="A0A9D2MN29"/>
<organism evidence="5 6">
    <name type="scientific">Candidatus Flavonifractor intestinigallinarum</name>
    <dbReference type="NCBI Taxonomy" id="2838586"/>
    <lineage>
        <taxon>Bacteria</taxon>
        <taxon>Bacillati</taxon>
        <taxon>Bacillota</taxon>
        <taxon>Clostridia</taxon>
        <taxon>Eubacteriales</taxon>
        <taxon>Oscillospiraceae</taxon>
        <taxon>Flavonifractor</taxon>
    </lineage>
</organism>
<dbReference type="Pfam" id="PF00395">
    <property type="entry name" value="SLH"/>
    <property type="match status" value="2"/>
</dbReference>
<feature type="signal peptide" evidence="3">
    <location>
        <begin position="1"/>
        <end position="28"/>
    </location>
</feature>
<dbReference type="EMBL" id="DWXO01000069">
    <property type="protein sequence ID" value="HJB80698.1"/>
    <property type="molecule type" value="Genomic_DNA"/>
</dbReference>
<dbReference type="PROSITE" id="PS51272">
    <property type="entry name" value="SLH"/>
    <property type="match status" value="2"/>
</dbReference>
<dbReference type="InterPro" id="IPR001119">
    <property type="entry name" value="SLH_dom"/>
</dbReference>
<feature type="compositionally biased region" description="Acidic residues" evidence="2">
    <location>
        <begin position="575"/>
        <end position="584"/>
    </location>
</feature>
<comment type="caution">
    <text evidence="5">The sequence shown here is derived from an EMBL/GenBank/DDBJ whole genome shotgun (WGS) entry which is preliminary data.</text>
</comment>
<dbReference type="Pfam" id="PF02368">
    <property type="entry name" value="Big_2"/>
    <property type="match status" value="1"/>
</dbReference>
<evidence type="ECO:0000256" key="2">
    <source>
        <dbReference type="SAM" id="MobiDB-lite"/>
    </source>
</evidence>
<protein>
    <submittedName>
        <fullName evidence="5">S-layer homology domain-containing protein</fullName>
    </submittedName>
</protein>
<keyword evidence="3" id="KW-0732">Signal</keyword>
<reference evidence="5" key="1">
    <citation type="journal article" date="2021" name="PeerJ">
        <title>Extensive microbial diversity within the chicken gut microbiome revealed by metagenomics and culture.</title>
        <authorList>
            <person name="Gilroy R."/>
            <person name="Ravi A."/>
            <person name="Getino M."/>
            <person name="Pursley I."/>
            <person name="Horton D.L."/>
            <person name="Alikhan N.F."/>
            <person name="Baker D."/>
            <person name="Gharbi K."/>
            <person name="Hall N."/>
            <person name="Watson M."/>
            <person name="Adriaenssens E.M."/>
            <person name="Foster-Nyarko E."/>
            <person name="Jarju S."/>
            <person name="Secka A."/>
            <person name="Antonio M."/>
            <person name="Oren A."/>
            <person name="Chaudhuri R.R."/>
            <person name="La Ragione R."/>
            <person name="Hildebrand F."/>
            <person name="Pallen M.J."/>
        </authorList>
    </citation>
    <scope>NUCLEOTIDE SEQUENCE</scope>
    <source>
        <strain evidence="5">CHK192-8294</strain>
    </source>
</reference>
<evidence type="ECO:0000256" key="3">
    <source>
        <dbReference type="SAM" id="SignalP"/>
    </source>
</evidence>